<reference evidence="2" key="1">
    <citation type="submission" date="2016-08" db="EMBL/GenBank/DDBJ databases">
        <title>Complete genome of Cloacibacillus porcorum.</title>
        <authorList>
            <person name="Looft T."/>
            <person name="Bayles D.O."/>
            <person name="Alt D.P."/>
        </authorList>
    </citation>
    <scope>NUCLEOTIDE SEQUENCE [LARGE SCALE GENOMIC DNA]</scope>
    <source>
        <strain evidence="2">CL-84</strain>
    </source>
</reference>
<accession>A0A1B2I126</accession>
<dbReference type="Proteomes" id="UP000093044">
    <property type="component" value="Chromosome"/>
</dbReference>
<protein>
    <submittedName>
        <fullName evidence="2">Uncharacterized protein</fullName>
    </submittedName>
</protein>
<keyword evidence="1" id="KW-0812">Transmembrane</keyword>
<evidence type="ECO:0000313" key="2">
    <source>
        <dbReference type="EMBL" id="ANZ43669.1"/>
    </source>
</evidence>
<gene>
    <name evidence="2" type="ORF">BED41_00225</name>
</gene>
<keyword evidence="1" id="KW-1133">Transmembrane helix</keyword>
<sequence length="60" mass="6818">MFSERDGSAETIFFYVSILVNSLIVLFLYIRSSLTEKPRFSQKAFPVLLRAKTTSAAAVW</sequence>
<proteinExistence type="predicted"/>
<keyword evidence="1" id="KW-0472">Membrane</keyword>
<dbReference type="AlphaFoldDB" id="A0A1B2I126"/>
<dbReference type="KEGG" id="cpor:BED41_00225"/>
<evidence type="ECO:0000256" key="1">
    <source>
        <dbReference type="SAM" id="Phobius"/>
    </source>
</evidence>
<dbReference type="EMBL" id="CP016757">
    <property type="protein sequence ID" value="ANZ43669.1"/>
    <property type="molecule type" value="Genomic_DNA"/>
</dbReference>
<name>A0A1B2I126_9BACT</name>
<feature type="transmembrane region" description="Helical" evidence="1">
    <location>
        <begin position="12"/>
        <end position="30"/>
    </location>
</feature>
<organism evidence="2 3">
    <name type="scientific">Cloacibacillus porcorum</name>
    <dbReference type="NCBI Taxonomy" id="1197717"/>
    <lineage>
        <taxon>Bacteria</taxon>
        <taxon>Thermotogati</taxon>
        <taxon>Synergistota</taxon>
        <taxon>Synergistia</taxon>
        <taxon>Synergistales</taxon>
        <taxon>Synergistaceae</taxon>
        <taxon>Cloacibacillus</taxon>
    </lineage>
</organism>
<evidence type="ECO:0000313" key="3">
    <source>
        <dbReference type="Proteomes" id="UP000093044"/>
    </source>
</evidence>
<keyword evidence="3" id="KW-1185">Reference proteome</keyword>